<dbReference type="SUPFAM" id="SSF48097">
    <property type="entry name" value="Regulator of G-protein signaling, RGS"/>
    <property type="match status" value="1"/>
</dbReference>
<protein>
    <submittedName>
        <fullName evidence="4">Regulator of g protein signaling</fullName>
    </submittedName>
</protein>
<feature type="compositionally biased region" description="Acidic residues" evidence="1">
    <location>
        <begin position="213"/>
        <end position="241"/>
    </location>
</feature>
<dbReference type="SMART" id="SM00315">
    <property type="entry name" value="RGS"/>
    <property type="match status" value="1"/>
</dbReference>
<dbReference type="PANTHER" id="PTHR10845:SF192">
    <property type="entry name" value="DOUBLE HIT, ISOFORM B"/>
    <property type="match status" value="1"/>
</dbReference>
<dbReference type="InterPro" id="IPR016137">
    <property type="entry name" value="RGS"/>
</dbReference>
<evidence type="ECO:0000259" key="3">
    <source>
        <dbReference type="PROSITE" id="PS50132"/>
    </source>
</evidence>
<gene>
    <name evidence="4" type="ORF">M0812_22852</name>
</gene>
<dbReference type="PANTHER" id="PTHR10845">
    <property type="entry name" value="REGULATOR OF G PROTEIN SIGNALING"/>
    <property type="match status" value="1"/>
</dbReference>
<feature type="transmembrane region" description="Helical" evidence="2">
    <location>
        <begin position="59"/>
        <end position="79"/>
    </location>
</feature>
<dbReference type="EMBL" id="JANTQA010000051">
    <property type="protein sequence ID" value="KAJ3429853.1"/>
    <property type="molecule type" value="Genomic_DNA"/>
</dbReference>
<accession>A0AAV7YJA3</accession>
<organism evidence="4 5">
    <name type="scientific">Anaeramoeba flamelloides</name>
    <dbReference type="NCBI Taxonomy" id="1746091"/>
    <lineage>
        <taxon>Eukaryota</taxon>
        <taxon>Metamonada</taxon>
        <taxon>Anaeramoebidae</taxon>
        <taxon>Anaeramoeba</taxon>
    </lineage>
</organism>
<reference evidence="4" key="1">
    <citation type="submission" date="2022-08" db="EMBL/GenBank/DDBJ databases">
        <title>Novel sulphate-reducing endosymbionts in the free-living metamonad Anaeramoeba.</title>
        <authorList>
            <person name="Jerlstrom-Hultqvist J."/>
            <person name="Cepicka I."/>
            <person name="Gallot-Lavallee L."/>
            <person name="Salas-Leiva D."/>
            <person name="Curtis B.A."/>
            <person name="Zahonova K."/>
            <person name="Pipaliya S."/>
            <person name="Dacks J."/>
            <person name="Roger A.J."/>
        </authorList>
    </citation>
    <scope>NUCLEOTIDE SEQUENCE</scope>
    <source>
        <strain evidence="4">Busselton2</strain>
    </source>
</reference>
<keyword evidence="2" id="KW-1133">Transmembrane helix</keyword>
<comment type="caution">
    <text evidence="4">The sequence shown here is derived from an EMBL/GenBank/DDBJ whole genome shotgun (WGS) entry which is preliminary data.</text>
</comment>
<dbReference type="AlphaFoldDB" id="A0AAV7YJA3"/>
<dbReference type="Gene3D" id="1.10.167.10">
    <property type="entry name" value="Regulator of G-protein Signalling 4, domain 2"/>
    <property type="match status" value="1"/>
</dbReference>
<evidence type="ECO:0000256" key="2">
    <source>
        <dbReference type="SAM" id="Phobius"/>
    </source>
</evidence>
<proteinExistence type="predicted"/>
<feature type="domain" description="RGS" evidence="3">
    <location>
        <begin position="252"/>
        <end position="407"/>
    </location>
</feature>
<name>A0AAV7YJA3_9EUKA</name>
<dbReference type="InterPro" id="IPR036259">
    <property type="entry name" value="MFS_trans_sf"/>
</dbReference>
<dbReference type="InterPro" id="IPR044926">
    <property type="entry name" value="RGS_subdomain_2"/>
</dbReference>
<evidence type="ECO:0000256" key="1">
    <source>
        <dbReference type="SAM" id="MobiDB-lite"/>
    </source>
</evidence>
<evidence type="ECO:0000313" key="5">
    <source>
        <dbReference type="Proteomes" id="UP001146793"/>
    </source>
</evidence>
<sequence>MVNFNKSDRKTTYETEIEDRNETDNENGEYYFNYLNLDVKIREVERKFFQKKSRLSEKFMFKCLSIQFLFYNTFFLVIYYNSELKKNKNCKNAKVDWTFVVNVVLMILNVSILLLSTFLIRKIKDNYKIKNEINLTILLMCIFLIFAWLPYMSKDINYHIRWPVLIFAFLQLFLTYGYPLYWSFRFQKNQNKINVNSNNKKKSNNDNDNGNGNDDDDDDDNDNDNDNDNYNDNDNENDNEQNTDFLNDSFQKFINIIEDQEKVHYWILYSKKNYSVENIFFYKTIKSYQNFLNRTKRKIKKKNLHKENKNIKLNKIKNRKFMQQKKNLIDQIVKNFIEENSPLVINISSETRGRIKEIYSNHLNNDDQQKNLIPDDIFDAALQEITHLMFIDTWPQFIESPLYFEMIIKIEQINPDQYLNKNNADGDGSTNDGYQKTNKFKNVYHTDHDIEIETFNSNLKMKNSISIKSIYSKTTSD</sequence>
<dbReference type="Proteomes" id="UP001146793">
    <property type="component" value="Unassembled WGS sequence"/>
</dbReference>
<keyword evidence="2" id="KW-0812">Transmembrane</keyword>
<dbReference type="InterPro" id="IPR036305">
    <property type="entry name" value="RGS_sf"/>
</dbReference>
<dbReference type="PROSITE" id="PS50132">
    <property type="entry name" value="RGS"/>
    <property type="match status" value="1"/>
</dbReference>
<feature type="transmembrane region" description="Helical" evidence="2">
    <location>
        <begin position="132"/>
        <end position="152"/>
    </location>
</feature>
<feature type="region of interest" description="Disordered" evidence="1">
    <location>
        <begin position="195"/>
        <end position="242"/>
    </location>
</feature>
<dbReference type="Pfam" id="PF00615">
    <property type="entry name" value="RGS"/>
    <property type="match status" value="1"/>
</dbReference>
<keyword evidence="2" id="KW-0472">Membrane</keyword>
<dbReference type="SUPFAM" id="SSF103473">
    <property type="entry name" value="MFS general substrate transporter"/>
    <property type="match status" value="1"/>
</dbReference>
<feature type="transmembrane region" description="Helical" evidence="2">
    <location>
        <begin position="164"/>
        <end position="184"/>
    </location>
</feature>
<evidence type="ECO:0000313" key="4">
    <source>
        <dbReference type="EMBL" id="KAJ3429853.1"/>
    </source>
</evidence>
<feature type="transmembrane region" description="Helical" evidence="2">
    <location>
        <begin position="99"/>
        <end position="120"/>
    </location>
</feature>